<dbReference type="InterPro" id="IPR051165">
    <property type="entry name" value="Multifunctional_ANK_Repeat"/>
</dbReference>
<dbReference type="Pfam" id="PF13637">
    <property type="entry name" value="Ank_4"/>
    <property type="match status" value="1"/>
</dbReference>
<feature type="repeat" description="ANK" evidence="3">
    <location>
        <begin position="1975"/>
        <end position="2007"/>
    </location>
</feature>
<dbReference type="SUPFAM" id="SSF48403">
    <property type="entry name" value="Ankyrin repeat"/>
    <property type="match status" value="4"/>
</dbReference>
<feature type="repeat" description="ANK" evidence="3">
    <location>
        <begin position="1791"/>
        <end position="1823"/>
    </location>
</feature>
<sequence>MGDETFASRDEAIDFGKDYEYLMAAYYGLKLSFCDEIKDFKLSTNNNDFGDFDDVVIECTMTNGEEHLFALQLKHVIRPIAQITLITNNKKFGLKKYIKEFQKVKAAYKKNRSYTAPFQNFHFVLFSNSALEKGDDFTEEWKKLEPLADGKVVESDLCIRRNENCFGENLLAVAQSEENFLYEFKSEKEDSPDEEFFQQFAFFTEQKDAKAMEALIAETVLKKFRDCDPNIAVNYMNYFSYWCRRDYGTLKLTKEDVRVKLAELVLTPYIPDPDMEKLEYLSDIKAELVKMVFLLFDIVVVDVQTDDELINRLWEPMLKEFTKMTKQWTTPFPGIYITHFTKHLQIPVSAYSENFNEMSLKKLYMVCWHAANFPLVLKLDKNPTRNEDILSGIELCENNGNKKKFLLIGDNQIGNFDPKWTILKTISDLETRFGDFLALIQEHFFVSFQGRPAITLKELLKMDKCLSESVSTKEIIHMSHDDFVIGTDYKKTFPKYYIPRDFPKLILRINAINELGNELFVVSSSHPINDKNLKVNLIDVDKYLLLKQFGRGKNYTPKQIKVSNLENRSQDDDNFFISVNGCCTKQQFEEICSMNEGKNCHHVRFIDEEKLEWIESRFSIDNIQKYAVDSKTLKPEDFVQDKNLLSHFKNKINVICAEPGMGKSVTMKNLALACPSDHWVVMISLGEHATFFQQERDSSEVLKYFLKMEQQTPFVKHVTDALSSKKQVLFLWDGFDELPDKCVEFVVKAVKDMASEGYPQWVTARTNSRELLQKAFTVLSLTLPEFSRQNQFDYVYYHLKEIYQDDAKVQEVIDEVNKNITVSLNCGYFDYTGIPLQIHMVVDIHLRKPNNLTTSSLITLTDIYQKFIEGKFDTLFEKADADLDNPYMQEIHSQYIASQLVLYEKAAMKASFDDQLVITLDLECDELSEELEEGADSLGLITGVSKEKKFVFAHKTYEEFLVASWLVKNWQNCADLMKILFEEKYSNVRLMFDILMARDSPIHLAVLYRNIDVIKQHEEDIESCKDKGGRSVLHVACSWGRRHPLVAVVENDTKIEPVISSDEFIDNYCLRQAQFLKRSSSIEASDLVFEGTKQRLTKLYHSEDNTTTSASTISLNINSITKVDLDDEAYLEILKFLLDHKCNVWEKDILLNWDVFQYADQSLSLGVINLLIKYHKVTIKSLNNYSHVPTLLHYSVIFSYDNLFDTITDVPYIEYRFHFGRLNLLQMASEANNLKFVNELLKHKPYKEVINNQSPFGGNLLTSAAFHGNLEMLESLLENGAKVNGHVMPPLYAAVLGKKSDCFSRLLRAGADVNETASDGNSALTMSTMMNRIDFMELLLESGCDVNYVSGNLAPLYCAAGRMNLEAVRLILKYKPDVNYQCEDTGYTALHAASKSDNPDITKCLLDHGASTKIKSKKLVTPLHVALINGKKEVALELIKADPSVVNEYTSELTPVSLATVANFPDVIETLAKYGADVNAAKSKLIPLQFAASRQFDSCVVELIKAGASVNRPDESGATPLFSATDHLTTVKILLDNGADINAASKSGETIVHSAAHGGKVEVMKELVERGADLNCRNNANWTPLCIAILNKQLAMTKYLLTQRVCVKDPELLCAAVKVGFMDCVQLLIELGAEINAKDSNGFTPLYYAMFFNSSCIKILLENGADPNYTADLQIPPLLCALGLSETSVMNQLINSGANIQGLETVTSLHVAAELGDIFSLVFLAGNGADVNASDNNGRIPLHSACQKSKFPSILQKVSDNDFSVYIHKNKEDCITELLVRGSRVNQKDNEGLTPLHMACRDKCVEAVRLLLRHGVDVNVVNNKGHSALHMCYGDGSSLGELCYYLLSLLFLENTYFNTEIVKMLVEHGINVNLKDDEERTALAYACTNGDLDSLKYLHQNGADLFVEDSTKDTLLSRAAQHTTLMKYLVDNGLKVNHANVNGVTPLYVTVTCANRDGTRYLIEQGADIDALTIQHATPIYAAVLDGHVEIVKLLLELNADLSIKCIFGNTAISASFNNLEIIELFAEEFGGLKDGETKNGITKNDDLRKQWTRTFLFAASKGCLENLRFLCDKGLAQVVDKDEANASTALHSACCNGYYDVAVYLIENGADVNVENVNGELPLSFFCGK</sequence>
<feature type="repeat" description="ANK" evidence="3">
    <location>
        <begin position="1878"/>
        <end position="1910"/>
    </location>
</feature>
<evidence type="ECO:0000256" key="2">
    <source>
        <dbReference type="ARBA" id="ARBA00023043"/>
    </source>
</evidence>
<accession>A0AA38IK61</accession>
<evidence type="ECO:0000256" key="1">
    <source>
        <dbReference type="ARBA" id="ARBA00022737"/>
    </source>
</evidence>
<dbReference type="InterPro" id="IPR036770">
    <property type="entry name" value="Ankyrin_rpt-contain_sf"/>
</dbReference>
<feature type="repeat" description="ANK" evidence="3">
    <location>
        <begin position="1608"/>
        <end position="1640"/>
    </location>
</feature>
<keyword evidence="2 3" id="KW-0040">ANK repeat</keyword>
<feature type="repeat" description="ANK" evidence="3">
    <location>
        <begin position="1319"/>
        <end position="1351"/>
    </location>
</feature>
<feature type="repeat" description="ANK" evidence="3">
    <location>
        <begin position="1256"/>
        <end position="1284"/>
    </location>
</feature>
<evidence type="ECO:0000313" key="4">
    <source>
        <dbReference type="EMBL" id="KAJ3656314.1"/>
    </source>
</evidence>
<keyword evidence="5" id="KW-1185">Reference proteome</keyword>
<dbReference type="SMART" id="SM00248">
    <property type="entry name" value="ANK"/>
    <property type="match status" value="25"/>
</dbReference>
<feature type="repeat" description="ANK" evidence="3">
    <location>
        <begin position="1385"/>
        <end position="1417"/>
    </location>
</feature>
<dbReference type="PROSITE" id="PS50088">
    <property type="entry name" value="ANK_REPEAT"/>
    <property type="match status" value="12"/>
</dbReference>
<dbReference type="PROSITE" id="PS50297">
    <property type="entry name" value="ANK_REP_REGION"/>
    <property type="match status" value="10"/>
</dbReference>
<feature type="repeat" description="ANK" evidence="3">
    <location>
        <begin position="2086"/>
        <end position="2118"/>
    </location>
</feature>
<dbReference type="InterPro" id="IPR002110">
    <property type="entry name" value="Ankyrin_rpt"/>
</dbReference>
<feature type="repeat" description="ANK" evidence="3">
    <location>
        <begin position="1942"/>
        <end position="1974"/>
    </location>
</feature>
<dbReference type="Proteomes" id="UP001168821">
    <property type="component" value="Unassembled WGS sequence"/>
</dbReference>
<organism evidence="4 5">
    <name type="scientific">Zophobas morio</name>
    <dbReference type="NCBI Taxonomy" id="2755281"/>
    <lineage>
        <taxon>Eukaryota</taxon>
        <taxon>Metazoa</taxon>
        <taxon>Ecdysozoa</taxon>
        <taxon>Arthropoda</taxon>
        <taxon>Hexapoda</taxon>
        <taxon>Insecta</taxon>
        <taxon>Pterygota</taxon>
        <taxon>Neoptera</taxon>
        <taxon>Endopterygota</taxon>
        <taxon>Coleoptera</taxon>
        <taxon>Polyphaga</taxon>
        <taxon>Cucujiformia</taxon>
        <taxon>Tenebrionidae</taxon>
        <taxon>Zophobas</taxon>
    </lineage>
</organism>
<dbReference type="Gene3D" id="3.40.50.300">
    <property type="entry name" value="P-loop containing nucleotide triphosphate hydrolases"/>
    <property type="match status" value="1"/>
</dbReference>
<evidence type="ECO:0000313" key="5">
    <source>
        <dbReference type="Proteomes" id="UP001168821"/>
    </source>
</evidence>
<comment type="caution">
    <text evidence="4">The sequence shown here is derived from an EMBL/GenBank/DDBJ whole genome shotgun (WGS) entry which is preliminary data.</text>
</comment>
<dbReference type="InterPro" id="IPR027417">
    <property type="entry name" value="P-loop_NTPase"/>
</dbReference>
<reference evidence="4" key="1">
    <citation type="journal article" date="2023" name="G3 (Bethesda)">
        <title>Whole genome assemblies of Zophobas morio and Tenebrio molitor.</title>
        <authorList>
            <person name="Kaur S."/>
            <person name="Stinson S.A."/>
            <person name="diCenzo G.C."/>
        </authorList>
    </citation>
    <scope>NUCLEOTIDE SEQUENCE</scope>
    <source>
        <strain evidence="4">QUZm001</strain>
    </source>
</reference>
<feature type="repeat" description="ANK" evidence="3">
    <location>
        <begin position="1547"/>
        <end position="1579"/>
    </location>
</feature>
<keyword evidence="1" id="KW-0677">Repeat</keyword>
<evidence type="ECO:0000256" key="3">
    <source>
        <dbReference type="PROSITE-ProRule" id="PRU00023"/>
    </source>
</evidence>
<dbReference type="Pfam" id="PF12796">
    <property type="entry name" value="Ank_2"/>
    <property type="match status" value="8"/>
</dbReference>
<gene>
    <name evidence="4" type="ORF">Zmor_015399</name>
</gene>
<feature type="repeat" description="ANK" evidence="3">
    <location>
        <begin position="1451"/>
        <end position="1483"/>
    </location>
</feature>
<dbReference type="SUPFAM" id="SSF52540">
    <property type="entry name" value="P-loop containing nucleoside triphosphate hydrolases"/>
    <property type="match status" value="1"/>
</dbReference>
<dbReference type="EMBL" id="JALNTZ010000004">
    <property type="protein sequence ID" value="KAJ3656314.1"/>
    <property type="molecule type" value="Genomic_DNA"/>
</dbReference>
<feature type="repeat" description="ANK" evidence="3">
    <location>
        <begin position="1704"/>
        <end position="1736"/>
    </location>
</feature>
<proteinExistence type="predicted"/>
<dbReference type="PANTHER" id="PTHR24123">
    <property type="entry name" value="ANKYRIN REPEAT-CONTAINING"/>
    <property type="match status" value="1"/>
</dbReference>
<protein>
    <submittedName>
        <fullName evidence="4">Uncharacterized protein</fullName>
    </submittedName>
</protein>
<dbReference type="PRINTS" id="PR01415">
    <property type="entry name" value="ANKYRIN"/>
</dbReference>
<name>A0AA38IK61_9CUCU</name>
<dbReference type="PANTHER" id="PTHR24123:SF141">
    <property type="entry name" value="ANKYRIN 2, ISOFORM U"/>
    <property type="match status" value="1"/>
</dbReference>
<dbReference type="Gene3D" id="1.25.40.20">
    <property type="entry name" value="Ankyrin repeat-containing domain"/>
    <property type="match status" value="7"/>
</dbReference>